<proteinExistence type="predicted"/>
<dbReference type="EMBL" id="FNXG01000002">
    <property type="protein sequence ID" value="SEH83910.1"/>
    <property type="molecule type" value="Genomic_DNA"/>
</dbReference>
<protein>
    <submittedName>
        <fullName evidence="1">Uncharacterized conserved protein YeaO, DUF488 family</fullName>
    </submittedName>
</protein>
<accession>A0A1H6LD13</accession>
<dbReference type="RefSeq" id="WP_090846664.1">
    <property type="nucleotide sequence ID" value="NZ_FNXG01000002.1"/>
</dbReference>
<dbReference type="PANTHER" id="PTHR36849">
    <property type="entry name" value="CYTOPLASMIC PROTEIN-RELATED"/>
    <property type="match status" value="1"/>
</dbReference>
<evidence type="ECO:0000313" key="1">
    <source>
        <dbReference type="EMBL" id="SEH83910.1"/>
    </source>
</evidence>
<dbReference type="PANTHER" id="PTHR36849:SF1">
    <property type="entry name" value="CYTOPLASMIC PROTEIN"/>
    <property type="match status" value="1"/>
</dbReference>
<dbReference type="Proteomes" id="UP000199125">
    <property type="component" value="Unassembled WGS sequence"/>
</dbReference>
<sequence length="120" mass="13853">MTRGAEIHLARVSDGAEAMVGARLLVDRIWPRGIPKAELQPDDWLRDIAPSTGLRKWFGHDPARWPEFRRRYRAELDANPDAVARALEWCRKGPVTLLFWAKDREHNQAVVLRDYLAGRL</sequence>
<dbReference type="STRING" id="65735.SAMN04488075_1361"/>
<dbReference type="OrthoDB" id="9790745at2"/>
<keyword evidence="2" id="KW-1185">Reference proteome</keyword>
<dbReference type="AlphaFoldDB" id="A0A1H6LD13"/>
<dbReference type="Pfam" id="PF22752">
    <property type="entry name" value="DUF488-N3i"/>
    <property type="match status" value="1"/>
</dbReference>
<evidence type="ECO:0000313" key="2">
    <source>
        <dbReference type="Proteomes" id="UP000199125"/>
    </source>
</evidence>
<name>A0A1H6LD13_9RHOB</name>
<reference evidence="2" key="1">
    <citation type="submission" date="2016-10" db="EMBL/GenBank/DDBJ databases">
        <authorList>
            <person name="Varghese N."/>
            <person name="Submissions S."/>
        </authorList>
    </citation>
    <scope>NUCLEOTIDE SEQUENCE [LARGE SCALE GENOMIC DNA]</scope>
    <source>
        <strain evidence="2">DSM 11593</strain>
    </source>
</reference>
<gene>
    <name evidence="1" type="ORF">SAMN04488075_1361</name>
</gene>
<organism evidence="1 2">
    <name type="scientific">Paracoccus alkenifer</name>
    <dbReference type="NCBI Taxonomy" id="65735"/>
    <lineage>
        <taxon>Bacteria</taxon>
        <taxon>Pseudomonadati</taxon>
        <taxon>Pseudomonadota</taxon>
        <taxon>Alphaproteobacteria</taxon>
        <taxon>Rhodobacterales</taxon>
        <taxon>Paracoccaceae</taxon>
        <taxon>Paracoccus</taxon>
    </lineage>
</organism>
<dbReference type="InterPro" id="IPR052552">
    <property type="entry name" value="YeaO-like"/>
</dbReference>